<dbReference type="AlphaFoldDB" id="A0A0E9QX54"/>
<dbReference type="EMBL" id="GBXM01087163">
    <property type="protein sequence ID" value="JAH21414.1"/>
    <property type="molecule type" value="Transcribed_RNA"/>
</dbReference>
<name>A0A0E9QX54_ANGAN</name>
<sequence>MYITPVYLSTVPPLPVPLLIRLHNEFISANNLPLVISSYRR</sequence>
<organism evidence="1">
    <name type="scientific">Anguilla anguilla</name>
    <name type="common">European freshwater eel</name>
    <name type="synonym">Muraena anguilla</name>
    <dbReference type="NCBI Taxonomy" id="7936"/>
    <lineage>
        <taxon>Eukaryota</taxon>
        <taxon>Metazoa</taxon>
        <taxon>Chordata</taxon>
        <taxon>Craniata</taxon>
        <taxon>Vertebrata</taxon>
        <taxon>Euteleostomi</taxon>
        <taxon>Actinopterygii</taxon>
        <taxon>Neopterygii</taxon>
        <taxon>Teleostei</taxon>
        <taxon>Anguilliformes</taxon>
        <taxon>Anguillidae</taxon>
        <taxon>Anguilla</taxon>
    </lineage>
</organism>
<proteinExistence type="predicted"/>
<evidence type="ECO:0000313" key="1">
    <source>
        <dbReference type="EMBL" id="JAH21414.1"/>
    </source>
</evidence>
<reference evidence="1" key="1">
    <citation type="submission" date="2014-11" db="EMBL/GenBank/DDBJ databases">
        <authorList>
            <person name="Amaro Gonzalez C."/>
        </authorList>
    </citation>
    <scope>NUCLEOTIDE SEQUENCE</scope>
</reference>
<reference evidence="1" key="2">
    <citation type="journal article" date="2015" name="Fish Shellfish Immunol.">
        <title>Early steps in the European eel (Anguilla anguilla)-Vibrio vulnificus interaction in the gills: Role of the RtxA13 toxin.</title>
        <authorList>
            <person name="Callol A."/>
            <person name="Pajuelo D."/>
            <person name="Ebbesson L."/>
            <person name="Teles M."/>
            <person name="MacKenzie S."/>
            <person name="Amaro C."/>
        </authorList>
    </citation>
    <scope>NUCLEOTIDE SEQUENCE</scope>
</reference>
<protein>
    <submittedName>
        <fullName evidence="1">Uncharacterized protein</fullName>
    </submittedName>
</protein>
<accession>A0A0E9QX54</accession>